<evidence type="ECO:0000313" key="4">
    <source>
        <dbReference type="Proteomes" id="UP001596540"/>
    </source>
</evidence>
<proteinExistence type="predicted"/>
<protein>
    <submittedName>
        <fullName evidence="3">Glycoside hydrolase family 16 protein</fullName>
    </submittedName>
</protein>
<reference evidence="4" key="1">
    <citation type="journal article" date="2019" name="Int. J. Syst. Evol. Microbiol.">
        <title>The Global Catalogue of Microorganisms (GCM) 10K type strain sequencing project: providing services to taxonomists for standard genome sequencing and annotation.</title>
        <authorList>
            <consortium name="The Broad Institute Genomics Platform"/>
            <consortium name="The Broad Institute Genome Sequencing Center for Infectious Disease"/>
            <person name="Wu L."/>
            <person name="Ma J."/>
        </authorList>
    </citation>
    <scope>NUCLEOTIDE SEQUENCE [LARGE SCALE GENOMIC DNA]</scope>
    <source>
        <strain evidence="4">CGMCC 4.7382</strain>
    </source>
</reference>
<dbReference type="Proteomes" id="UP001596540">
    <property type="component" value="Unassembled WGS sequence"/>
</dbReference>
<feature type="signal peptide" evidence="1">
    <location>
        <begin position="1"/>
        <end position="25"/>
    </location>
</feature>
<feature type="domain" description="GH16" evidence="2">
    <location>
        <begin position="34"/>
        <end position="283"/>
    </location>
</feature>
<feature type="chain" id="PRO_5045575234" evidence="1">
    <location>
        <begin position="26"/>
        <end position="313"/>
    </location>
</feature>
<keyword evidence="1" id="KW-0732">Signal</keyword>
<dbReference type="GO" id="GO:0016787">
    <property type="term" value="F:hydrolase activity"/>
    <property type="evidence" value="ECO:0007669"/>
    <property type="project" value="UniProtKB-KW"/>
</dbReference>
<keyword evidence="3" id="KW-0378">Hydrolase</keyword>
<dbReference type="InterPro" id="IPR013320">
    <property type="entry name" value="ConA-like_dom_sf"/>
</dbReference>
<dbReference type="EMBL" id="JBHTBH010000003">
    <property type="protein sequence ID" value="MFC7327507.1"/>
    <property type="molecule type" value="Genomic_DNA"/>
</dbReference>
<dbReference type="PROSITE" id="PS51762">
    <property type="entry name" value="GH16_2"/>
    <property type="match status" value="1"/>
</dbReference>
<dbReference type="CDD" id="cd00413">
    <property type="entry name" value="Glyco_hydrolase_16"/>
    <property type="match status" value="1"/>
</dbReference>
<evidence type="ECO:0000313" key="3">
    <source>
        <dbReference type="EMBL" id="MFC7327507.1"/>
    </source>
</evidence>
<keyword evidence="4" id="KW-1185">Reference proteome</keyword>
<dbReference type="SUPFAM" id="SSF49899">
    <property type="entry name" value="Concanavalin A-like lectins/glucanases"/>
    <property type="match status" value="1"/>
</dbReference>
<accession>A0ABW2KBU3</accession>
<name>A0ABW2KBU3_9ACTN</name>
<dbReference type="RefSeq" id="WP_379869863.1">
    <property type="nucleotide sequence ID" value="NZ_JBHTBH010000003.1"/>
</dbReference>
<dbReference type="PROSITE" id="PS51257">
    <property type="entry name" value="PROKAR_LIPOPROTEIN"/>
    <property type="match status" value="1"/>
</dbReference>
<evidence type="ECO:0000259" key="2">
    <source>
        <dbReference type="PROSITE" id="PS51762"/>
    </source>
</evidence>
<organism evidence="3 4">
    <name type="scientific">Marinactinospora rubrisoli</name>
    <dbReference type="NCBI Taxonomy" id="2715399"/>
    <lineage>
        <taxon>Bacteria</taxon>
        <taxon>Bacillati</taxon>
        <taxon>Actinomycetota</taxon>
        <taxon>Actinomycetes</taxon>
        <taxon>Streptosporangiales</taxon>
        <taxon>Nocardiopsidaceae</taxon>
        <taxon>Marinactinospora</taxon>
    </lineage>
</organism>
<evidence type="ECO:0000256" key="1">
    <source>
        <dbReference type="SAM" id="SignalP"/>
    </source>
</evidence>
<comment type="caution">
    <text evidence="3">The sequence shown here is derived from an EMBL/GenBank/DDBJ whole genome shotgun (WGS) entry which is preliminary data.</text>
</comment>
<dbReference type="Gene3D" id="2.60.120.200">
    <property type="match status" value="1"/>
</dbReference>
<gene>
    <name evidence="3" type="ORF">ACFQRF_07100</name>
</gene>
<dbReference type="InterPro" id="IPR000757">
    <property type="entry name" value="Beta-glucanase-like"/>
</dbReference>
<sequence>MATRCPAPVPVLLVTALTATLAGCAVPEAGTVSATAADAPLASCGVFFDDFAYSGGDDPELAGHGWNVRDYQGGPGVPGAGWTADAVRFPNGQDATLLRLHAATDGTPAGTTQAELAFGERKFFEGTYAARVRFTDAPVTGPDGDRLVQTFFTITPLAADNDPAYSELDFEYLPNGGWGETGPALFFTSWETYQREPWQADNTHDVARGSFDGWHDLVVQVSGGTVRYHVDGELVAEHGGRYYPDSPMSINFNQWFIDLDAHSGGGRSEYTQDVDYVYYAGDEVLSPAEVGDRVAAQRAAGTERTDTVDGCAG</sequence>